<dbReference type="Proteomes" id="UP000242329">
    <property type="component" value="Unassembled WGS sequence"/>
</dbReference>
<protein>
    <submittedName>
        <fullName evidence="2">Polyhydroxyalkanoic acid synthase, PhaR subunit</fullName>
    </submittedName>
</protein>
<keyword evidence="3" id="KW-1185">Reference proteome</keyword>
<dbReference type="EMBL" id="FQWY01000005">
    <property type="protein sequence ID" value="SHG52971.1"/>
    <property type="molecule type" value="Genomic_DNA"/>
</dbReference>
<reference evidence="3" key="1">
    <citation type="submission" date="2016-11" db="EMBL/GenBank/DDBJ databases">
        <authorList>
            <person name="Varghese N."/>
            <person name="Submissions S."/>
        </authorList>
    </citation>
    <scope>NUCLEOTIDE SEQUENCE [LARGE SCALE GENOMIC DNA]</scope>
    <source>
        <strain evidence="3">DSM 11003</strain>
    </source>
</reference>
<gene>
    <name evidence="2" type="ORF">SAMN02745221_00408</name>
</gene>
<sequence length="181" mass="21438">MPEETRNDKGARQGKEEIFMPDFSDVWKEMYFRMEEVWANAVKEVISTKTFVDYLDKVLEYNLNTEKLVRQSIDKYMEHAPVPSKKDVARVAELVISMEEKIDVLEFEFMRNLETMAESLLKMINLQEKMQTEIASLKEDIGFIKQRLETMEKKEEAKAEPEKGERKTRASRKNEKKDENE</sequence>
<dbReference type="AlphaFoldDB" id="A0A1M5KJN3"/>
<organism evidence="2 3">
    <name type="scientific">Thermosyntropha lipolytica DSM 11003</name>
    <dbReference type="NCBI Taxonomy" id="1123382"/>
    <lineage>
        <taxon>Bacteria</taxon>
        <taxon>Bacillati</taxon>
        <taxon>Bacillota</taxon>
        <taxon>Clostridia</taxon>
        <taxon>Eubacteriales</taxon>
        <taxon>Syntrophomonadaceae</taxon>
        <taxon>Thermosyntropha</taxon>
    </lineage>
</organism>
<evidence type="ECO:0000256" key="1">
    <source>
        <dbReference type="SAM" id="MobiDB-lite"/>
    </source>
</evidence>
<evidence type="ECO:0000313" key="3">
    <source>
        <dbReference type="Proteomes" id="UP000242329"/>
    </source>
</evidence>
<accession>A0A1M5KJN3</accession>
<feature type="region of interest" description="Disordered" evidence="1">
    <location>
        <begin position="152"/>
        <end position="181"/>
    </location>
</feature>
<proteinExistence type="predicted"/>
<evidence type="ECO:0000313" key="2">
    <source>
        <dbReference type="EMBL" id="SHG52971.1"/>
    </source>
</evidence>
<name>A0A1M5KJN3_9FIRM</name>
<dbReference type="STRING" id="1123382.SAMN02745221_00408"/>